<dbReference type="CDD" id="cd01335">
    <property type="entry name" value="Radical_SAM"/>
    <property type="match status" value="1"/>
</dbReference>
<organism evidence="8 9">
    <name type="scientific">Raineyella fluvialis</name>
    <dbReference type="NCBI Taxonomy" id="2662261"/>
    <lineage>
        <taxon>Bacteria</taxon>
        <taxon>Bacillati</taxon>
        <taxon>Actinomycetota</taxon>
        <taxon>Actinomycetes</taxon>
        <taxon>Propionibacteriales</taxon>
        <taxon>Propionibacteriaceae</taxon>
        <taxon>Raineyella</taxon>
    </lineage>
</organism>
<evidence type="ECO:0000313" key="9">
    <source>
        <dbReference type="Proteomes" id="UP000386847"/>
    </source>
</evidence>
<dbReference type="InterPro" id="IPR017200">
    <property type="entry name" value="PqqE-like"/>
</dbReference>
<evidence type="ECO:0000256" key="6">
    <source>
        <dbReference type="ARBA" id="ARBA00023014"/>
    </source>
</evidence>
<keyword evidence="5" id="KW-0408">Iron</keyword>
<keyword evidence="3" id="KW-0949">S-adenosyl-L-methionine</keyword>
<evidence type="ECO:0000256" key="3">
    <source>
        <dbReference type="ARBA" id="ARBA00022691"/>
    </source>
</evidence>
<evidence type="ECO:0000256" key="5">
    <source>
        <dbReference type="ARBA" id="ARBA00023004"/>
    </source>
</evidence>
<dbReference type="PROSITE" id="PS51918">
    <property type="entry name" value="RADICAL_SAM"/>
    <property type="match status" value="1"/>
</dbReference>
<dbReference type="PANTHER" id="PTHR11228">
    <property type="entry name" value="RADICAL SAM DOMAIN PROTEIN"/>
    <property type="match status" value="1"/>
</dbReference>
<keyword evidence="6" id="KW-0411">Iron-sulfur</keyword>
<dbReference type="AlphaFoldDB" id="A0A5Q2FGL0"/>
<proteinExistence type="predicted"/>
<dbReference type="CDD" id="cd21123">
    <property type="entry name" value="SPASM_MftC-like"/>
    <property type="match status" value="1"/>
</dbReference>
<dbReference type="SUPFAM" id="SSF102114">
    <property type="entry name" value="Radical SAM enzymes"/>
    <property type="match status" value="1"/>
</dbReference>
<dbReference type="GO" id="GO:0046872">
    <property type="term" value="F:metal ion binding"/>
    <property type="evidence" value="ECO:0007669"/>
    <property type="project" value="UniProtKB-KW"/>
</dbReference>
<dbReference type="InterPro" id="IPR013785">
    <property type="entry name" value="Aldolase_TIM"/>
</dbReference>
<evidence type="ECO:0000259" key="7">
    <source>
        <dbReference type="PROSITE" id="PS51918"/>
    </source>
</evidence>
<dbReference type="InterPro" id="IPR058240">
    <property type="entry name" value="rSAM_sf"/>
</dbReference>
<dbReference type="InterPro" id="IPR007197">
    <property type="entry name" value="rSAM"/>
</dbReference>
<dbReference type="SFLD" id="SFLDS00029">
    <property type="entry name" value="Radical_SAM"/>
    <property type="match status" value="1"/>
</dbReference>
<dbReference type="PIRSF" id="PIRSF037420">
    <property type="entry name" value="PQQ_syn_pqqE"/>
    <property type="match status" value="1"/>
</dbReference>
<dbReference type="EMBL" id="CP045725">
    <property type="protein sequence ID" value="QGF23835.1"/>
    <property type="molecule type" value="Genomic_DNA"/>
</dbReference>
<dbReference type="Pfam" id="PF04055">
    <property type="entry name" value="Radical_SAM"/>
    <property type="match status" value="1"/>
</dbReference>
<gene>
    <name evidence="8" type="ORF">Rai3103_09285</name>
</gene>
<evidence type="ECO:0000256" key="2">
    <source>
        <dbReference type="ARBA" id="ARBA00022485"/>
    </source>
</evidence>
<evidence type="ECO:0000313" key="8">
    <source>
        <dbReference type="EMBL" id="QGF23835.1"/>
    </source>
</evidence>
<evidence type="ECO:0000256" key="1">
    <source>
        <dbReference type="ARBA" id="ARBA00001966"/>
    </source>
</evidence>
<keyword evidence="2" id="KW-0004">4Fe-4S</keyword>
<keyword evidence="4" id="KW-0479">Metal-binding</keyword>
<name>A0A5Q2FGL0_9ACTN</name>
<dbReference type="Gene3D" id="3.20.20.70">
    <property type="entry name" value="Aldolase class I"/>
    <property type="match status" value="1"/>
</dbReference>
<dbReference type="NCBIfam" id="TIGR04053">
    <property type="entry name" value="TIGR04053 family radical SAM/SPASM domain-containing protein"/>
    <property type="match status" value="1"/>
</dbReference>
<dbReference type="RefSeq" id="WP_153572365.1">
    <property type="nucleotide sequence ID" value="NZ_CP045725.1"/>
</dbReference>
<dbReference type="KEGG" id="rain:Rai3103_09285"/>
<dbReference type="GO" id="GO:0003824">
    <property type="term" value="F:catalytic activity"/>
    <property type="evidence" value="ECO:0007669"/>
    <property type="project" value="InterPro"/>
</dbReference>
<dbReference type="InterPro" id="IPR050377">
    <property type="entry name" value="Radical_SAM_PqqE_MftC-like"/>
</dbReference>
<dbReference type="GO" id="GO:0051539">
    <property type="term" value="F:4 iron, 4 sulfur cluster binding"/>
    <property type="evidence" value="ECO:0007669"/>
    <property type="project" value="UniProtKB-KW"/>
</dbReference>
<reference evidence="8 9" key="1">
    <citation type="submission" date="2019-10" db="EMBL/GenBank/DDBJ databases">
        <title>Genomic analysis of Raineyella sp. CBA3103.</title>
        <authorList>
            <person name="Roh S.W."/>
        </authorList>
    </citation>
    <scope>NUCLEOTIDE SEQUENCE [LARGE SCALE GENOMIC DNA]</scope>
    <source>
        <strain evidence="8 9">CBA3103</strain>
    </source>
</reference>
<dbReference type="Proteomes" id="UP000386847">
    <property type="component" value="Chromosome"/>
</dbReference>
<keyword evidence="9" id="KW-1185">Reference proteome</keyword>
<dbReference type="SFLD" id="SFLDG01067">
    <property type="entry name" value="SPASM/twitch_domain_containing"/>
    <property type="match status" value="1"/>
</dbReference>
<dbReference type="PANTHER" id="PTHR11228:SF34">
    <property type="entry name" value="TUNGSTEN-CONTAINING ALDEHYDE FERREDOXIN OXIDOREDUCTASE COFACTOR MODIFYING PROTEIN"/>
    <property type="match status" value="1"/>
</dbReference>
<feature type="domain" description="Radical SAM core" evidence="7">
    <location>
        <begin position="21"/>
        <end position="237"/>
    </location>
</feature>
<sequence>MTLTGTPAPRRVVRTQHQDIDDKPFIVIWEVTRACQLVCKHCRADAQTRADPRQLSTAQGKALLDDIARWDTPRPLVVLTGGDPFERADLAELVAHGTAAGLSVALSPSVTPKFTADRLAELHEAGAKAVSLSLDGARPETHDAFRGFEGTYAATRRAAVMVREQGLRLQVNTTVTRDNVGELPRLLGDVLEMGVGLWSVFFLVPTGRGEDLHALGAEATEDVLHWLAEVSSLVAIKTTEAPHYRRVVLQRAAARARNLPLPTTGPLYEQLIAGTVEVLGHEIVPTRVPRPPIDVNAGRGFVFVDHTGDVYPSGFLPFHCGSVKEAGLRVIYRDSPILRSLRQPESFGGACGVCEFREVCGGSRSRAYAVTGDLLGADPACVWQPGELSGRTGE</sequence>
<comment type="cofactor">
    <cofactor evidence="1">
        <name>[4Fe-4S] cluster</name>
        <dbReference type="ChEBI" id="CHEBI:49883"/>
    </cofactor>
</comment>
<protein>
    <submittedName>
        <fullName evidence="8">TIGR04053 family radical SAM/SPASM domain-containing protein</fullName>
    </submittedName>
</protein>
<evidence type="ECO:0000256" key="4">
    <source>
        <dbReference type="ARBA" id="ARBA00022723"/>
    </source>
</evidence>
<accession>A0A5Q2FGL0</accession>